<keyword evidence="4 5" id="KW-0472">Membrane</keyword>
<dbReference type="InterPro" id="IPR003825">
    <property type="entry name" value="Colicin-V_CvpA"/>
</dbReference>
<accession>A0ABY5NUA1</accession>
<dbReference type="Proteomes" id="UP001317001">
    <property type="component" value="Chromosome"/>
</dbReference>
<evidence type="ECO:0000313" key="6">
    <source>
        <dbReference type="EMBL" id="UUV22171.1"/>
    </source>
</evidence>
<evidence type="ECO:0000256" key="1">
    <source>
        <dbReference type="ARBA" id="ARBA00004141"/>
    </source>
</evidence>
<reference evidence="6 7" key="1">
    <citation type="submission" date="2022-08" db="EMBL/GenBank/DDBJ databases">
        <title>Myroides zhujiangensis sp. nov., a novel bacterium isolated from sediment in the Pearl River Estuary.</title>
        <authorList>
            <person name="Cui L."/>
        </authorList>
    </citation>
    <scope>NUCLEOTIDE SEQUENCE [LARGE SCALE GENOMIC DNA]</scope>
    <source>
        <strain evidence="6 7">SCSIO 72103</strain>
    </source>
</reference>
<gene>
    <name evidence="6" type="ORF">NPX36_03805</name>
</gene>
<feature type="transmembrane region" description="Helical" evidence="5">
    <location>
        <begin position="63"/>
        <end position="81"/>
    </location>
</feature>
<dbReference type="PANTHER" id="PTHR37306">
    <property type="entry name" value="COLICIN V PRODUCTION PROTEIN"/>
    <property type="match status" value="1"/>
</dbReference>
<sequence length="181" mass="20472">MIVVDLIIAVLLGYALFKGVKNGLVVSVVSFVALIAGIYLSLRFSFYVRGFLTIHTQWNPETLTVVAFMLTFIIVLVSLFFLGKALTKIAESLALGFVNKLLGAVFEGLKMLLIISVFLNVFQKINYNNLIVSEETLDTSVFYKPIEKVAQYIFPLMEQWYQLALTETMDQIKNIDTQQKK</sequence>
<keyword evidence="3 5" id="KW-1133">Transmembrane helix</keyword>
<name>A0ABY5NUA1_9FLAO</name>
<proteinExistence type="predicted"/>
<evidence type="ECO:0000256" key="2">
    <source>
        <dbReference type="ARBA" id="ARBA00022692"/>
    </source>
</evidence>
<dbReference type="PANTHER" id="PTHR37306:SF1">
    <property type="entry name" value="COLICIN V PRODUCTION PROTEIN"/>
    <property type="match status" value="1"/>
</dbReference>
<feature type="transmembrane region" description="Helical" evidence="5">
    <location>
        <begin position="101"/>
        <end position="122"/>
    </location>
</feature>
<evidence type="ECO:0000313" key="7">
    <source>
        <dbReference type="Proteomes" id="UP001317001"/>
    </source>
</evidence>
<keyword evidence="7" id="KW-1185">Reference proteome</keyword>
<dbReference type="RefSeq" id="WP_257500088.1">
    <property type="nucleotide sequence ID" value="NZ_CP102382.1"/>
</dbReference>
<evidence type="ECO:0000256" key="5">
    <source>
        <dbReference type="SAM" id="Phobius"/>
    </source>
</evidence>
<keyword evidence="2 5" id="KW-0812">Transmembrane</keyword>
<organism evidence="6 7">
    <name type="scientific">Paenimyroides aestuarii</name>
    <dbReference type="NCBI Taxonomy" id="2968490"/>
    <lineage>
        <taxon>Bacteria</taxon>
        <taxon>Pseudomonadati</taxon>
        <taxon>Bacteroidota</taxon>
        <taxon>Flavobacteriia</taxon>
        <taxon>Flavobacteriales</taxon>
        <taxon>Flavobacteriaceae</taxon>
        <taxon>Paenimyroides</taxon>
    </lineage>
</organism>
<feature type="transmembrane region" description="Helical" evidence="5">
    <location>
        <begin position="24"/>
        <end position="42"/>
    </location>
</feature>
<evidence type="ECO:0000256" key="3">
    <source>
        <dbReference type="ARBA" id="ARBA00022989"/>
    </source>
</evidence>
<dbReference type="Pfam" id="PF02674">
    <property type="entry name" value="Colicin_V"/>
    <property type="match status" value="1"/>
</dbReference>
<evidence type="ECO:0000256" key="4">
    <source>
        <dbReference type="ARBA" id="ARBA00023136"/>
    </source>
</evidence>
<dbReference type="EMBL" id="CP102382">
    <property type="protein sequence ID" value="UUV22171.1"/>
    <property type="molecule type" value="Genomic_DNA"/>
</dbReference>
<protein>
    <submittedName>
        <fullName evidence="6">CvpA family protein</fullName>
    </submittedName>
</protein>
<comment type="subcellular location">
    <subcellularLocation>
        <location evidence="1">Membrane</location>
        <topology evidence="1">Multi-pass membrane protein</topology>
    </subcellularLocation>
</comment>